<dbReference type="Gene3D" id="1.10.490.10">
    <property type="entry name" value="Globins"/>
    <property type="match status" value="1"/>
</dbReference>
<keyword evidence="1" id="KW-0813">Transport</keyword>
<protein>
    <submittedName>
        <fullName evidence="5">Group III truncated hemoglobin</fullName>
    </submittedName>
</protein>
<evidence type="ECO:0000256" key="1">
    <source>
        <dbReference type="ARBA" id="ARBA00022448"/>
    </source>
</evidence>
<dbReference type="InterPro" id="IPR012292">
    <property type="entry name" value="Globin/Proto"/>
</dbReference>
<evidence type="ECO:0000256" key="3">
    <source>
        <dbReference type="ARBA" id="ARBA00022723"/>
    </source>
</evidence>
<dbReference type="Proteomes" id="UP001409291">
    <property type="component" value="Unassembled WGS sequence"/>
</dbReference>
<dbReference type="RefSeq" id="WP_132770889.1">
    <property type="nucleotide sequence ID" value="NZ_JAOQNK010000001.1"/>
</dbReference>
<keyword evidence="3" id="KW-0479">Metal-binding</keyword>
<dbReference type="InterPro" id="IPR001486">
    <property type="entry name" value="Hemoglobin_trunc"/>
</dbReference>
<organism evidence="5 6">
    <name type="scientific">Sphingobacterium kitahiroshimense</name>
    <dbReference type="NCBI Taxonomy" id="470446"/>
    <lineage>
        <taxon>Bacteria</taxon>
        <taxon>Pseudomonadati</taxon>
        <taxon>Bacteroidota</taxon>
        <taxon>Sphingobacteriia</taxon>
        <taxon>Sphingobacteriales</taxon>
        <taxon>Sphingobacteriaceae</taxon>
        <taxon>Sphingobacterium</taxon>
    </lineage>
</organism>
<sequence length="130" mass="15205">MEKKDITSLADIQLLVDTFYGRVREDALIGPIFNNLLAGRWEDHLKKMYSFWQTILLEKHTYFGSPFPPHAAMALTNVHFDAWLKLWYSTVQEFFEGEKADEAIHRGDKMATMFLSKITYFNNLNTKPLI</sequence>
<dbReference type="SUPFAM" id="SSF46458">
    <property type="entry name" value="Globin-like"/>
    <property type="match status" value="1"/>
</dbReference>
<dbReference type="EMBL" id="JBDJNQ010000006">
    <property type="protein sequence ID" value="MEN5378339.1"/>
    <property type="molecule type" value="Genomic_DNA"/>
</dbReference>
<accession>A0ABV0BXV6</accession>
<reference evidence="5 6" key="1">
    <citation type="submission" date="2024-04" db="EMBL/GenBank/DDBJ databases">
        <title>WGS of bacteria from Torrens River.</title>
        <authorList>
            <person name="Wyrsch E.R."/>
            <person name="Drigo B."/>
        </authorList>
    </citation>
    <scope>NUCLEOTIDE SEQUENCE [LARGE SCALE GENOMIC DNA]</scope>
    <source>
        <strain evidence="5 6">TWI391</strain>
    </source>
</reference>
<comment type="caution">
    <text evidence="5">The sequence shown here is derived from an EMBL/GenBank/DDBJ whole genome shotgun (WGS) entry which is preliminary data.</text>
</comment>
<evidence type="ECO:0000313" key="6">
    <source>
        <dbReference type="Proteomes" id="UP001409291"/>
    </source>
</evidence>
<keyword evidence="4" id="KW-0408">Iron</keyword>
<gene>
    <name evidence="5" type="ORF">ABE541_13825</name>
</gene>
<dbReference type="Pfam" id="PF01152">
    <property type="entry name" value="Bac_globin"/>
    <property type="match status" value="1"/>
</dbReference>
<keyword evidence="6" id="KW-1185">Reference proteome</keyword>
<evidence type="ECO:0000256" key="2">
    <source>
        <dbReference type="ARBA" id="ARBA00022617"/>
    </source>
</evidence>
<keyword evidence="2" id="KW-0349">Heme</keyword>
<name>A0ABV0BXV6_9SPHI</name>
<proteinExistence type="predicted"/>
<dbReference type="CDD" id="cd08916">
    <property type="entry name" value="TrHb3_P"/>
    <property type="match status" value="1"/>
</dbReference>
<evidence type="ECO:0000313" key="5">
    <source>
        <dbReference type="EMBL" id="MEN5378339.1"/>
    </source>
</evidence>
<evidence type="ECO:0000256" key="4">
    <source>
        <dbReference type="ARBA" id="ARBA00023004"/>
    </source>
</evidence>
<dbReference type="InterPro" id="IPR009050">
    <property type="entry name" value="Globin-like_sf"/>
</dbReference>